<dbReference type="Pfam" id="PF08443">
    <property type="entry name" value="RimK"/>
    <property type="match status" value="1"/>
</dbReference>
<evidence type="ECO:0000259" key="2">
    <source>
        <dbReference type="PROSITE" id="PS50975"/>
    </source>
</evidence>
<dbReference type="InterPro" id="IPR013651">
    <property type="entry name" value="ATP-grasp_RimK-type"/>
</dbReference>
<proteinExistence type="predicted"/>
<keyword evidence="1" id="KW-0547">Nucleotide-binding</keyword>
<feature type="domain" description="ATP-grasp" evidence="2">
    <location>
        <begin position="114"/>
        <end position="298"/>
    </location>
</feature>
<evidence type="ECO:0000256" key="1">
    <source>
        <dbReference type="PROSITE-ProRule" id="PRU00409"/>
    </source>
</evidence>
<dbReference type="InterPro" id="IPR011761">
    <property type="entry name" value="ATP-grasp"/>
</dbReference>
<dbReference type="Gene3D" id="3.30.470.20">
    <property type="entry name" value="ATP-grasp fold, B domain"/>
    <property type="match status" value="1"/>
</dbReference>
<keyword evidence="4" id="KW-1185">Reference proteome</keyword>
<accession>A0ABW1ELV4</accession>
<dbReference type="SUPFAM" id="SSF56059">
    <property type="entry name" value="Glutathione synthetase ATP-binding domain-like"/>
    <property type="match status" value="1"/>
</dbReference>
<comment type="caution">
    <text evidence="3">The sequence shown here is derived from an EMBL/GenBank/DDBJ whole genome shotgun (WGS) entry which is preliminary data.</text>
</comment>
<dbReference type="RefSeq" id="WP_263332345.1">
    <property type="nucleotide sequence ID" value="NZ_JAGSYH010000001.1"/>
</dbReference>
<dbReference type="EMBL" id="JBHSPH010000010">
    <property type="protein sequence ID" value="MFC5864899.1"/>
    <property type="molecule type" value="Genomic_DNA"/>
</dbReference>
<sequence length="386" mass="43258">MQALIVGKAPTLMWAMPHLLSRSGFEVDAVTTSSLLCASRFVRDTCVTETPEAMLARAFEWIARRETPYDWVIACDDETLRSMSEMAWPAGREPAHFPLRVMGISHIYSKIGLSRVLAAEGLRTPPFRVAPGCVEAIAAANELGYPVYLKMDSSNGGKGVFLCHCEEDVRQLAECFNLGPMLVQKKIDGQELDLSAVYLNGELVHFAHASILRALPSSGLSILRRYSPLAMVEANVVSELQALGRALQTDGFVNIACMEAADGSGRYYFEADIRPNAWVDFSRFYGEDAATRIREWFATGTTLKKDTNAKLETCTPMVISYFMRMALWELMVNRYGVWRFIPWADRRVVLSLLWSRMVMPGTRTFVPKPIRHAVKRGMLALRIAFP</sequence>
<reference evidence="4" key="1">
    <citation type="journal article" date="2019" name="Int. J. Syst. Evol. Microbiol.">
        <title>The Global Catalogue of Microorganisms (GCM) 10K type strain sequencing project: providing services to taxonomists for standard genome sequencing and annotation.</title>
        <authorList>
            <consortium name="The Broad Institute Genomics Platform"/>
            <consortium name="The Broad Institute Genome Sequencing Center for Infectious Disease"/>
            <person name="Wu L."/>
            <person name="Ma J."/>
        </authorList>
    </citation>
    <scope>NUCLEOTIDE SEQUENCE [LARGE SCALE GENOMIC DNA]</scope>
    <source>
        <strain evidence="4">JCM 4087</strain>
    </source>
</reference>
<evidence type="ECO:0000313" key="4">
    <source>
        <dbReference type="Proteomes" id="UP001596091"/>
    </source>
</evidence>
<dbReference type="Proteomes" id="UP001596091">
    <property type="component" value="Unassembled WGS sequence"/>
</dbReference>
<evidence type="ECO:0000313" key="3">
    <source>
        <dbReference type="EMBL" id="MFC5864899.1"/>
    </source>
</evidence>
<organism evidence="3 4">
    <name type="scientific">Acidicapsa dinghuensis</name>
    <dbReference type="NCBI Taxonomy" id="2218256"/>
    <lineage>
        <taxon>Bacteria</taxon>
        <taxon>Pseudomonadati</taxon>
        <taxon>Acidobacteriota</taxon>
        <taxon>Terriglobia</taxon>
        <taxon>Terriglobales</taxon>
        <taxon>Acidobacteriaceae</taxon>
        <taxon>Acidicapsa</taxon>
    </lineage>
</organism>
<protein>
    <submittedName>
        <fullName evidence="3">ATP-grasp domain-containing protein</fullName>
    </submittedName>
</protein>
<keyword evidence="1" id="KW-0067">ATP-binding</keyword>
<dbReference type="PROSITE" id="PS50975">
    <property type="entry name" value="ATP_GRASP"/>
    <property type="match status" value="1"/>
</dbReference>
<name>A0ABW1ELV4_9BACT</name>
<gene>
    <name evidence="3" type="ORF">ACFPT7_21505</name>
</gene>